<dbReference type="AlphaFoldDB" id="A0AAN8JEZ6"/>
<evidence type="ECO:0000313" key="4">
    <source>
        <dbReference type="Proteomes" id="UP001347796"/>
    </source>
</evidence>
<dbReference type="EMBL" id="JAZGQO010000010">
    <property type="protein sequence ID" value="KAK6176422.1"/>
    <property type="molecule type" value="Genomic_DNA"/>
</dbReference>
<organism evidence="3 4">
    <name type="scientific">Patella caerulea</name>
    <name type="common">Rayed Mediterranean limpet</name>
    <dbReference type="NCBI Taxonomy" id="87958"/>
    <lineage>
        <taxon>Eukaryota</taxon>
        <taxon>Metazoa</taxon>
        <taxon>Spiralia</taxon>
        <taxon>Lophotrochozoa</taxon>
        <taxon>Mollusca</taxon>
        <taxon>Gastropoda</taxon>
        <taxon>Patellogastropoda</taxon>
        <taxon>Patelloidea</taxon>
        <taxon>Patellidae</taxon>
        <taxon>Patella</taxon>
    </lineage>
</organism>
<feature type="compositionally biased region" description="Basic and acidic residues" evidence="1">
    <location>
        <begin position="224"/>
        <end position="243"/>
    </location>
</feature>
<dbReference type="Proteomes" id="UP001347796">
    <property type="component" value="Unassembled WGS sequence"/>
</dbReference>
<dbReference type="Pfam" id="PF00619">
    <property type="entry name" value="CARD"/>
    <property type="match status" value="1"/>
</dbReference>
<feature type="domain" description="CARD" evidence="2">
    <location>
        <begin position="1"/>
        <end position="86"/>
    </location>
</feature>
<evidence type="ECO:0000313" key="3">
    <source>
        <dbReference type="EMBL" id="KAK6176422.1"/>
    </source>
</evidence>
<accession>A0AAN8JEZ6</accession>
<feature type="compositionally biased region" description="Basic residues" evidence="1">
    <location>
        <begin position="210"/>
        <end position="223"/>
    </location>
</feature>
<feature type="compositionally biased region" description="Basic and acidic residues" evidence="1">
    <location>
        <begin position="292"/>
        <end position="306"/>
    </location>
</feature>
<dbReference type="InterPro" id="IPR001315">
    <property type="entry name" value="CARD"/>
</dbReference>
<evidence type="ECO:0000259" key="2">
    <source>
        <dbReference type="PROSITE" id="PS50209"/>
    </source>
</evidence>
<gene>
    <name evidence="3" type="ORF">SNE40_014711</name>
</gene>
<proteinExistence type="predicted"/>
<feature type="region of interest" description="Disordered" evidence="1">
    <location>
        <begin position="319"/>
        <end position="354"/>
    </location>
</feature>
<dbReference type="CDD" id="cd01671">
    <property type="entry name" value="CARD"/>
    <property type="match status" value="1"/>
</dbReference>
<dbReference type="Gene3D" id="1.10.533.10">
    <property type="entry name" value="Death Domain, Fas"/>
    <property type="match status" value="1"/>
</dbReference>
<dbReference type="PROSITE" id="PS50209">
    <property type="entry name" value="CARD"/>
    <property type="match status" value="1"/>
</dbReference>
<dbReference type="SUPFAM" id="SSF47986">
    <property type="entry name" value="DEATH domain"/>
    <property type="match status" value="1"/>
</dbReference>
<feature type="region of interest" description="Disordered" evidence="1">
    <location>
        <begin position="200"/>
        <end position="306"/>
    </location>
</feature>
<keyword evidence="4" id="KW-1185">Reference proteome</keyword>
<dbReference type="GO" id="GO:0042981">
    <property type="term" value="P:regulation of apoptotic process"/>
    <property type="evidence" value="ECO:0007669"/>
    <property type="project" value="InterPro"/>
</dbReference>
<protein>
    <recommendedName>
        <fullName evidence="2">CARD domain-containing protein</fullName>
    </recommendedName>
</protein>
<comment type="caution">
    <text evidence="3">The sequence shown here is derived from an EMBL/GenBank/DDBJ whole genome shotgun (WGS) entry which is preliminary data.</text>
</comment>
<reference evidence="3 4" key="1">
    <citation type="submission" date="2024-01" db="EMBL/GenBank/DDBJ databases">
        <title>The genome of the rayed Mediterranean limpet Patella caerulea (Linnaeus, 1758).</title>
        <authorList>
            <person name="Anh-Thu Weber A."/>
            <person name="Halstead-Nussloch G."/>
        </authorList>
    </citation>
    <scope>NUCLEOTIDE SEQUENCE [LARGE SCALE GENOMIC DNA]</scope>
    <source>
        <strain evidence="3">AATW-2023a</strain>
        <tissue evidence="3">Whole specimen</tissue>
    </source>
</reference>
<feature type="compositionally biased region" description="Basic and acidic residues" evidence="1">
    <location>
        <begin position="270"/>
        <end position="283"/>
    </location>
</feature>
<feature type="compositionally biased region" description="Low complexity" evidence="1">
    <location>
        <begin position="344"/>
        <end position="354"/>
    </location>
</feature>
<evidence type="ECO:0000256" key="1">
    <source>
        <dbReference type="SAM" id="MobiDB-lite"/>
    </source>
</evidence>
<name>A0AAN8JEZ6_PATCE</name>
<feature type="compositionally biased region" description="Basic and acidic residues" evidence="1">
    <location>
        <begin position="322"/>
        <end position="333"/>
    </location>
</feature>
<sequence length="474" mass="54407">MLTEQLSTNDDLVESLDTEPVFDYLLQHGVLNTDVVDGICLEETKLGRNSALLQHLDDNGNTAKALFINALRQSGQHKLASTIDTSQRIKPVYGTGYWDKPRHKGEVKIKICIKALKLLVPKTDSPPSVSRKNCVASATPQRLHKSYENMLMLDSGDFSTRAVKILDYAYDKEEEEEKPIKKSCWCMCFPMFCRPKHKKEKKYEKMTEKKKSKAKNKNIKKQKAYPESRRQLDFSEKSSEYRKSPAPNNENPNRSHYPRSDITLSTTTYEQRRNSGSPRKEIQTDIVGYKNNRNDSRTSRNVRDKENVAPVIMQYDNLSETVELRRPRDENISPHKVKQTPKQNNTNNNGTSSTVEMCEKWKSSGKLFEEKLVEFCALFELKAMQNAVTMYFEQDRGTLFFQTGNDGASVFICNICMSRKQVEVLKKDYNDGKIQSDLQNIILANDMQIQLDVLGMEISTVIDDDQFANAMEEL</sequence>
<dbReference type="InterPro" id="IPR011029">
    <property type="entry name" value="DEATH-like_dom_sf"/>
</dbReference>